<sequence length="144" mass="15353">MTTGLTPPPGRYPTERPVSTRRRWLIILSIVVVAAGLTVAFVGYKKFADPPVSGEATGYDIVDATTIDVQFTVTRSNPREPVACVVRARARDGSEVGRREVLVAPGDAQQTGVVSRVRTSAAPAIGEVFGCSQTVPAYLRPPTD</sequence>
<organism evidence="2 3">
    <name type="scientific">Williamsia herbipolensis</name>
    <dbReference type="NCBI Taxonomy" id="1603258"/>
    <lineage>
        <taxon>Bacteria</taxon>
        <taxon>Bacillati</taxon>
        <taxon>Actinomycetota</taxon>
        <taxon>Actinomycetes</taxon>
        <taxon>Mycobacteriales</taxon>
        <taxon>Nocardiaceae</taxon>
        <taxon>Williamsia</taxon>
    </lineage>
</organism>
<keyword evidence="1" id="KW-0472">Membrane</keyword>
<evidence type="ECO:0000256" key="1">
    <source>
        <dbReference type="SAM" id="Phobius"/>
    </source>
</evidence>
<gene>
    <name evidence="2" type="ORF">OG579_20750</name>
</gene>
<keyword evidence="1" id="KW-1133">Transmembrane helix</keyword>
<dbReference type="RefSeq" id="WP_328857495.1">
    <property type="nucleotide sequence ID" value="NZ_CP108021.1"/>
</dbReference>
<reference evidence="2 3" key="1">
    <citation type="submission" date="2022-10" db="EMBL/GenBank/DDBJ databases">
        <title>The complete genomes of actinobacterial strains from the NBC collection.</title>
        <authorList>
            <person name="Joergensen T.S."/>
            <person name="Alvarez Arevalo M."/>
            <person name="Sterndorff E.B."/>
            <person name="Faurdal D."/>
            <person name="Vuksanovic O."/>
            <person name="Mourched A.-S."/>
            <person name="Charusanti P."/>
            <person name="Shaw S."/>
            <person name="Blin K."/>
            <person name="Weber T."/>
        </authorList>
    </citation>
    <scope>NUCLEOTIDE SEQUENCE [LARGE SCALE GENOMIC DNA]</scope>
    <source>
        <strain evidence="2 3">NBC_00319</strain>
    </source>
</reference>
<dbReference type="AlphaFoldDB" id="A0AAU4K241"/>
<name>A0AAU4K241_9NOCA</name>
<dbReference type="Pfam" id="PF14155">
    <property type="entry name" value="DUF4307"/>
    <property type="match status" value="1"/>
</dbReference>
<keyword evidence="1" id="KW-0812">Transmembrane</keyword>
<feature type="transmembrane region" description="Helical" evidence="1">
    <location>
        <begin position="24"/>
        <end position="44"/>
    </location>
</feature>
<dbReference type="KEGG" id="whr:OG579_20750"/>
<dbReference type="EMBL" id="CP108021">
    <property type="protein sequence ID" value="WUM20084.1"/>
    <property type="molecule type" value="Genomic_DNA"/>
</dbReference>
<evidence type="ECO:0000313" key="3">
    <source>
        <dbReference type="Proteomes" id="UP001432128"/>
    </source>
</evidence>
<dbReference type="Proteomes" id="UP001432128">
    <property type="component" value="Chromosome"/>
</dbReference>
<dbReference type="InterPro" id="IPR025443">
    <property type="entry name" value="DUF4307"/>
</dbReference>
<evidence type="ECO:0000313" key="2">
    <source>
        <dbReference type="EMBL" id="WUM20084.1"/>
    </source>
</evidence>
<accession>A0AAU4K241</accession>
<protein>
    <submittedName>
        <fullName evidence="2">DUF4307 domain-containing protein</fullName>
    </submittedName>
</protein>
<keyword evidence="3" id="KW-1185">Reference proteome</keyword>
<proteinExistence type="predicted"/>